<feature type="compositionally biased region" description="Low complexity" evidence="1">
    <location>
        <begin position="61"/>
        <end position="80"/>
    </location>
</feature>
<organism evidence="3 4">
    <name type="scientific">Galerina marginata (strain CBS 339.88)</name>
    <dbReference type="NCBI Taxonomy" id="685588"/>
    <lineage>
        <taxon>Eukaryota</taxon>
        <taxon>Fungi</taxon>
        <taxon>Dikarya</taxon>
        <taxon>Basidiomycota</taxon>
        <taxon>Agaricomycotina</taxon>
        <taxon>Agaricomycetes</taxon>
        <taxon>Agaricomycetidae</taxon>
        <taxon>Agaricales</taxon>
        <taxon>Agaricineae</taxon>
        <taxon>Strophariaceae</taxon>
        <taxon>Galerina</taxon>
    </lineage>
</organism>
<evidence type="ECO:0000256" key="1">
    <source>
        <dbReference type="SAM" id="MobiDB-lite"/>
    </source>
</evidence>
<dbReference type="OrthoDB" id="3225366at2759"/>
<keyword evidence="4" id="KW-1185">Reference proteome</keyword>
<sequence length="255" mass="27680">MSMSPQIEQPEILLLQTNYLDSGTRSVQPPDSAVDLGSHDNIGGNDLYPTQLPVSQGDANSTSSTTRARSVMSAGSSLSSGQRDVERQGHNIIQSGLLAAVAAQLLVFFKTDSSYADDIPKHGGAKGFLLASCYVALFLNISATISSFILIDNLGEIGYRASCNEEALKQKFGTTNTYTAGQEKLLAEFGASEEWEWMLFHWLATFYSGILALIISVLTYVSMQEALATKIVMGVTVFLTLGPVSYFIFRPLFKH</sequence>
<dbReference type="AlphaFoldDB" id="A0A067T3X3"/>
<reference evidence="4" key="1">
    <citation type="journal article" date="2014" name="Proc. Natl. Acad. Sci. U.S.A.">
        <title>Extensive sampling of basidiomycete genomes demonstrates inadequacy of the white-rot/brown-rot paradigm for wood decay fungi.</title>
        <authorList>
            <person name="Riley R."/>
            <person name="Salamov A.A."/>
            <person name="Brown D.W."/>
            <person name="Nagy L.G."/>
            <person name="Floudas D."/>
            <person name="Held B.W."/>
            <person name="Levasseur A."/>
            <person name="Lombard V."/>
            <person name="Morin E."/>
            <person name="Otillar R."/>
            <person name="Lindquist E.A."/>
            <person name="Sun H."/>
            <person name="LaButti K.M."/>
            <person name="Schmutz J."/>
            <person name="Jabbour D."/>
            <person name="Luo H."/>
            <person name="Baker S.E."/>
            <person name="Pisabarro A.G."/>
            <person name="Walton J.D."/>
            <person name="Blanchette R.A."/>
            <person name="Henrissat B."/>
            <person name="Martin F."/>
            <person name="Cullen D."/>
            <person name="Hibbett D.S."/>
            <person name="Grigoriev I.V."/>
        </authorList>
    </citation>
    <scope>NUCLEOTIDE SEQUENCE [LARGE SCALE GENOMIC DNA]</scope>
    <source>
        <strain evidence="4">CBS 339.88</strain>
    </source>
</reference>
<feature type="transmembrane region" description="Helical" evidence="2">
    <location>
        <begin position="129"/>
        <end position="151"/>
    </location>
</feature>
<feature type="transmembrane region" description="Helical" evidence="2">
    <location>
        <begin position="92"/>
        <end position="109"/>
    </location>
</feature>
<name>A0A067T3X3_GALM3</name>
<accession>A0A067T3X3</accession>
<evidence type="ECO:0000313" key="4">
    <source>
        <dbReference type="Proteomes" id="UP000027222"/>
    </source>
</evidence>
<keyword evidence="2" id="KW-0472">Membrane</keyword>
<protein>
    <submittedName>
        <fullName evidence="3">Uncharacterized protein</fullName>
    </submittedName>
</protein>
<feature type="region of interest" description="Disordered" evidence="1">
    <location>
        <begin position="45"/>
        <end position="83"/>
    </location>
</feature>
<dbReference type="EMBL" id="KL142377">
    <property type="protein sequence ID" value="KDR77007.1"/>
    <property type="molecule type" value="Genomic_DNA"/>
</dbReference>
<proteinExistence type="predicted"/>
<gene>
    <name evidence="3" type="ORF">GALMADRAFT_155696</name>
</gene>
<dbReference type="Proteomes" id="UP000027222">
    <property type="component" value="Unassembled WGS sequence"/>
</dbReference>
<dbReference type="HOGENOM" id="CLU_1090071_0_0_1"/>
<evidence type="ECO:0000313" key="3">
    <source>
        <dbReference type="EMBL" id="KDR77007.1"/>
    </source>
</evidence>
<keyword evidence="2" id="KW-0812">Transmembrane</keyword>
<feature type="transmembrane region" description="Helical" evidence="2">
    <location>
        <begin position="199"/>
        <end position="221"/>
    </location>
</feature>
<feature type="transmembrane region" description="Helical" evidence="2">
    <location>
        <begin position="227"/>
        <end position="249"/>
    </location>
</feature>
<keyword evidence="2" id="KW-1133">Transmembrane helix</keyword>
<evidence type="ECO:0000256" key="2">
    <source>
        <dbReference type="SAM" id="Phobius"/>
    </source>
</evidence>